<dbReference type="InterPro" id="IPR019734">
    <property type="entry name" value="TPR_rpt"/>
</dbReference>
<name>A0ABR2ILY1_9EUKA</name>
<dbReference type="InterPro" id="IPR011990">
    <property type="entry name" value="TPR-like_helical_dom_sf"/>
</dbReference>
<keyword evidence="2" id="KW-0802">TPR repeat</keyword>
<dbReference type="Proteomes" id="UP001470230">
    <property type="component" value="Unassembled WGS sequence"/>
</dbReference>
<dbReference type="InterPro" id="IPR006597">
    <property type="entry name" value="Sel1-like"/>
</dbReference>
<dbReference type="InterPro" id="IPR035992">
    <property type="entry name" value="Ricin_B-like_lectins"/>
</dbReference>
<evidence type="ECO:0000256" key="1">
    <source>
        <dbReference type="ARBA" id="ARBA00038101"/>
    </source>
</evidence>
<protein>
    <submittedName>
        <fullName evidence="3">Uncharacterized protein</fullName>
    </submittedName>
</protein>
<dbReference type="Pfam" id="PF08238">
    <property type="entry name" value="Sel1"/>
    <property type="match status" value="4"/>
</dbReference>
<accession>A0ABR2ILY1</accession>
<dbReference type="InterPro" id="IPR050767">
    <property type="entry name" value="Sel1_AlgK"/>
</dbReference>
<comment type="similarity">
    <text evidence="1">Belongs to the sel-1 family.</text>
</comment>
<dbReference type="EMBL" id="JAPFFF010000016">
    <property type="protein sequence ID" value="KAK8865260.1"/>
    <property type="molecule type" value="Genomic_DNA"/>
</dbReference>
<dbReference type="SUPFAM" id="SSF50370">
    <property type="entry name" value="Ricin B-like lectins"/>
    <property type="match status" value="1"/>
</dbReference>
<dbReference type="SMART" id="SM00028">
    <property type="entry name" value="TPR"/>
    <property type="match status" value="1"/>
</dbReference>
<dbReference type="PANTHER" id="PTHR11102:SF160">
    <property type="entry name" value="ERAD-ASSOCIATED E3 UBIQUITIN-PROTEIN LIGASE COMPONENT HRD3"/>
    <property type="match status" value="1"/>
</dbReference>
<proteinExistence type="inferred from homology"/>
<dbReference type="PROSITE" id="PS50005">
    <property type="entry name" value="TPR"/>
    <property type="match status" value="1"/>
</dbReference>
<sequence length="563" mass="65308">MAIYFLKISADQNNPKAQLYLGNLYFSDKHGIKDIHKALHYINLSAQQNHPEAQYELGEIYYFGRNVNKDINKGLYYFDLSAKQNNPRALYQLGNHYFNEQNINKALKYYKLSAELNNQDAQLSLASFYSEYERDGDKIIYYLTKAADQNNSRAQFYLGNIYILIKIEKWLFLSSETIQDTINQYDNKKKYDTVLTTVQTKGKENEKRNKNNPLFGKIDVILGLKTHGIEHHLGYSTFNLFEPVKGTFPLKNPSVPSLYATAVAIHEWLHQIEYLGEFLEIEFPPTHAYQGEPNFPGYQEVIRDKNNYDFLEYYESVIRGTCLFTSQKSGYVKQVGMYPKMWRLISRGVLDVGVYTIQSVIDNCYLAGQIDSRKLTRSKKAFNWIFRYDRDSSFNLIPQNSPFLRIDLDNGWDKDGTTVKLFVKTFSKYRNAQRWILSKNVDGTFCIRTNYESHRAVSFESKSELAIIKFEREPIDSQKWIIKNSNSQLNLISDIQAVNIINQNLVETASRIKINGNDAYQVSFNFGSDLNAASFAVSTDGNQIFFRNPKSDKFEKIEMSNPM</sequence>
<dbReference type="Gene3D" id="1.25.40.10">
    <property type="entry name" value="Tetratricopeptide repeat domain"/>
    <property type="match status" value="1"/>
</dbReference>
<evidence type="ECO:0000313" key="3">
    <source>
        <dbReference type="EMBL" id="KAK8865260.1"/>
    </source>
</evidence>
<reference evidence="3 4" key="1">
    <citation type="submission" date="2024-04" db="EMBL/GenBank/DDBJ databases">
        <title>Tritrichomonas musculus Genome.</title>
        <authorList>
            <person name="Alves-Ferreira E."/>
            <person name="Grigg M."/>
            <person name="Lorenzi H."/>
            <person name="Galac M."/>
        </authorList>
    </citation>
    <scope>NUCLEOTIDE SEQUENCE [LARGE SCALE GENOMIC DNA]</scope>
    <source>
        <strain evidence="3 4">EAF2021</strain>
    </source>
</reference>
<organism evidence="3 4">
    <name type="scientific">Tritrichomonas musculus</name>
    <dbReference type="NCBI Taxonomy" id="1915356"/>
    <lineage>
        <taxon>Eukaryota</taxon>
        <taxon>Metamonada</taxon>
        <taxon>Parabasalia</taxon>
        <taxon>Tritrichomonadida</taxon>
        <taxon>Tritrichomonadidae</taxon>
        <taxon>Tritrichomonas</taxon>
    </lineage>
</organism>
<keyword evidence="4" id="KW-1185">Reference proteome</keyword>
<dbReference type="PANTHER" id="PTHR11102">
    <property type="entry name" value="SEL-1-LIKE PROTEIN"/>
    <property type="match status" value="1"/>
</dbReference>
<comment type="caution">
    <text evidence="3">The sequence shown here is derived from an EMBL/GenBank/DDBJ whole genome shotgun (WGS) entry which is preliminary data.</text>
</comment>
<dbReference type="Gene3D" id="2.80.10.50">
    <property type="match status" value="1"/>
</dbReference>
<dbReference type="SMART" id="SM00671">
    <property type="entry name" value="SEL1"/>
    <property type="match status" value="4"/>
</dbReference>
<evidence type="ECO:0000256" key="2">
    <source>
        <dbReference type="PROSITE-ProRule" id="PRU00339"/>
    </source>
</evidence>
<feature type="repeat" description="TPR" evidence="2">
    <location>
        <begin position="87"/>
        <end position="120"/>
    </location>
</feature>
<gene>
    <name evidence="3" type="ORF">M9Y10_010798</name>
</gene>
<dbReference type="SUPFAM" id="SSF81901">
    <property type="entry name" value="HCP-like"/>
    <property type="match status" value="1"/>
</dbReference>
<evidence type="ECO:0000313" key="4">
    <source>
        <dbReference type="Proteomes" id="UP001470230"/>
    </source>
</evidence>